<dbReference type="Proteomes" id="UP000297776">
    <property type="component" value="Unassembled WGS sequence"/>
</dbReference>
<evidence type="ECO:0000313" key="1">
    <source>
        <dbReference type="EMBL" id="TFE02316.1"/>
    </source>
</evidence>
<accession>A0A4Y8LHK9</accession>
<sequence>MKKFTEHTPVVFEQARADSKIFRTEYPLSKELRRQFIKNVYGKLDHYVLKQSVTGMYPDFLKFARICEARPEKEEHAAQLFYWWRLLNDAHKNPSSNIFSEFHYEHFTFFKKHPIFLSWLNLAKQVCPDFYYVAEGITPHSCYLIQLKDRKIIKMMLPGSNQSLPQNGTVISATLLPFSSQLHLPIAMYQFEEAATEDIVAILKHFHIEMKDEIDPYQVWLKIFKSLLLVEKYSLSGEEPWKK</sequence>
<gene>
    <name evidence="1" type="ORF">E2626_06985</name>
</gene>
<reference evidence="1 2" key="1">
    <citation type="submission" date="2019-03" db="EMBL/GenBank/DDBJ databases">
        <authorList>
            <person name="Yang Y."/>
        </authorList>
    </citation>
    <scope>NUCLEOTIDE SEQUENCE [LARGE SCALE GENOMIC DNA]</scope>
    <source>
        <strain evidence="1 2">ASL-1</strain>
    </source>
</reference>
<dbReference type="EMBL" id="SORX01000003">
    <property type="protein sequence ID" value="TFE02316.1"/>
    <property type="molecule type" value="Genomic_DNA"/>
</dbReference>
<name>A0A4Y8LHK9_9BACL</name>
<dbReference type="OrthoDB" id="2449800at2"/>
<dbReference type="AlphaFoldDB" id="A0A4Y8LHK9"/>
<comment type="caution">
    <text evidence="1">The sequence shown here is derived from an EMBL/GenBank/DDBJ whole genome shotgun (WGS) entry which is preliminary data.</text>
</comment>
<organism evidence="1 2">
    <name type="scientific">Jeotgalibacillus salarius</name>
    <dbReference type="NCBI Taxonomy" id="546023"/>
    <lineage>
        <taxon>Bacteria</taxon>
        <taxon>Bacillati</taxon>
        <taxon>Bacillota</taxon>
        <taxon>Bacilli</taxon>
        <taxon>Bacillales</taxon>
        <taxon>Caryophanaceae</taxon>
        <taxon>Jeotgalibacillus</taxon>
    </lineage>
</organism>
<protein>
    <submittedName>
        <fullName evidence="1">Uncharacterized protein</fullName>
    </submittedName>
</protein>
<keyword evidence="2" id="KW-1185">Reference proteome</keyword>
<dbReference type="RefSeq" id="WP_134381017.1">
    <property type="nucleotide sequence ID" value="NZ_SORX01000003.1"/>
</dbReference>
<evidence type="ECO:0000313" key="2">
    <source>
        <dbReference type="Proteomes" id="UP000297776"/>
    </source>
</evidence>
<proteinExistence type="predicted"/>